<gene>
    <name evidence="2" type="ORF">GCM10010328_15480</name>
</gene>
<feature type="domain" description="ScoMcrA-like SRA" evidence="1">
    <location>
        <begin position="12"/>
        <end position="171"/>
    </location>
</feature>
<organism evidence="2 3">
    <name type="scientific">Streptomyces rubiginosohelvolus</name>
    <dbReference type="NCBI Taxonomy" id="67362"/>
    <lineage>
        <taxon>Bacteria</taxon>
        <taxon>Bacillati</taxon>
        <taxon>Actinomycetota</taxon>
        <taxon>Actinomycetes</taxon>
        <taxon>Kitasatosporales</taxon>
        <taxon>Streptomycetaceae</taxon>
        <taxon>Streptomyces</taxon>
    </lineage>
</organism>
<dbReference type="EMBL" id="BMUW01000002">
    <property type="protein sequence ID" value="GGZ42481.1"/>
    <property type="molecule type" value="Genomic_DNA"/>
</dbReference>
<dbReference type="Proteomes" id="UP000624183">
    <property type="component" value="Unassembled WGS sequence"/>
</dbReference>
<accession>A0ABQ3BF84</accession>
<protein>
    <recommendedName>
        <fullName evidence="1">ScoMcrA-like SRA domain-containing protein</fullName>
    </recommendedName>
</protein>
<name>A0ABQ3BF84_9ACTN</name>
<evidence type="ECO:0000313" key="3">
    <source>
        <dbReference type="Proteomes" id="UP000624183"/>
    </source>
</evidence>
<sequence length="342" mass="37955">MTTTLELAPGMFTTRKDVRASYGCGDRQGIEPCESHKKVFVYSDPKAGEEFGYTFDGRVEDDEYGPLYLYTGYGAIGHQKMESRNKTLRDHVKRGLEVHLFVADGTMPNSDAVRQRYIGPMMVDPIEPVVIRRGLGKDKKMRNALVFRFRPVPDTTPAWAPQDMPKAATQDSFENVELEDSVDDAPFAPIIPAQTGVKDKKSEQHTTAETIANVLGGPKTVVRREGTLMEAFKKHLTTAGHAHKTFQITLAGEIGALTPDLYDITDHALYEAKGQATRNNVRMAIGQLADYRRHIPKQNSELRVVVLLPEAPSPDVKALLDSQNVHLVYQTDNGFAGFPLAD</sequence>
<dbReference type="Pfam" id="PF26348">
    <property type="entry name" value="SRA_ScoMcrA"/>
    <property type="match status" value="1"/>
</dbReference>
<proteinExistence type="predicted"/>
<reference evidence="3" key="1">
    <citation type="journal article" date="2019" name="Int. J. Syst. Evol. Microbiol.">
        <title>The Global Catalogue of Microorganisms (GCM) 10K type strain sequencing project: providing services to taxonomists for standard genome sequencing and annotation.</title>
        <authorList>
            <consortium name="The Broad Institute Genomics Platform"/>
            <consortium name="The Broad Institute Genome Sequencing Center for Infectious Disease"/>
            <person name="Wu L."/>
            <person name="Ma J."/>
        </authorList>
    </citation>
    <scope>NUCLEOTIDE SEQUENCE [LARGE SCALE GENOMIC DNA]</scope>
    <source>
        <strain evidence="3">JCM 4602</strain>
    </source>
</reference>
<evidence type="ECO:0000259" key="1">
    <source>
        <dbReference type="Pfam" id="PF26348"/>
    </source>
</evidence>
<evidence type="ECO:0000313" key="2">
    <source>
        <dbReference type="EMBL" id="GGZ42481.1"/>
    </source>
</evidence>
<dbReference type="InterPro" id="IPR058712">
    <property type="entry name" value="SRA_ScoMcrA"/>
</dbReference>
<comment type="caution">
    <text evidence="2">The sequence shown here is derived from an EMBL/GenBank/DDBJ whole genome shotgun (WGS) entry which is preliminary data.</text>
</comment>
<keyword evidence="3" id="KW-1185">Reference proteome</keyword>